<dbReference type="GO" id="GO:0034058">
    <property type="term" value="P:endosomal vesicle fusion"/>
    <property type="evidence" value="ECO:0007669"/>
    <property type="project" value="TreeGrafter"/>
</dbReference>
<dbReference type="AlphaFoldDB" id="A0A1M8AAK6"/>
<dbReference type="EMBL" id="LT671826">
    <property type="protein sequence ID" value="SHO79472.1"/>
    <property type="molecule type" value="Genomic_DNA"/>
</dbReference>
<dbReference type="VEuPathDB" id="FungiDB:MSYG_3821"/>
<dbReference type="GO" id="GO:0012505">
    <property type="term" value="C:endomembrane system"/>
    <property type="evidence" value="ECO:0007669"/>
    <property type="project" value="UniProtKB-SubCell"/>
</dbReference>
<evidence type="ECO:0000256" key="3">
    <source>
        <dbReference type="ARBA" id="ARBA00038201"/>
    </source>
</evidence>
<dbReference type="Pfam" id="PF10367">
    <property type="entry name" value="zf-Vps39_C"/>
    <property type="match status" value="1"/>
</dbReference>
<organism evidence="5 6">
    <name type="scientific">Malassezia sympodialis (strain ATCC 42132)</name>
    <name type="common">Atopic eczema-associated yeast</name>
    <dbReference type="NCBI Taxonomy" id="1230383"/>
    <lineage>
        <taxon>Eukaryota</taxon>
        <taxon>Fungi</taxon>
        <taxon>Dikarya</taxon>
        <taxon>Basidiomycota</taxon>
        <taxon>Ustilaginomycotina</taxon>
        <taxon>Malasseziomycetes</taxon>
        <taxon>Malasseziales</taxon>
        <taxon>Malasseziaceae</taxon>
        <taxon>Malassezia</taxon>
    </lineage>
</organism>
<accession>A0A1M8AAK6</accession>
<dbReference type="Proteomes" id="UP000186303">
    <property type="component" value="Chromosome 6"/>
</dbReference>
<dbReference type="PROSITE" id="PS50219">
    <property type="entry name" value="CNH"/>
    <property type="match status" value="1"/>
</dbReference>
<dbReference type="PANTHER" id="PTHR12894">
    <property type="entry name" value="CNH DOMAIN CONTAINING"/>
    <property type="match status" value="1"/>
</dbReference>
<reference evidence="6" key="1">
    <citation type="journal article" date="2017" name="Nucleic Acids Res.">
        <title>Proteogenomics produces comprehensive and highly accurate protein-coding gene annotation in a complete genome assembly of Malassezia sympodialis.</title>
        <authorList>
            <person name="Zhu Y."/>
            <person name="Engstroem P.G."/>
            <person name="Tellgren-Roth C."/>
            <person name="Baudo C.D."/>
            <person name="Kennell J.C."/>
            <person name="Sun S."/>
            <person name="Billmyre R.B."/>
            <person name="Schroeder M.S."/>
            <person name="Andersson A."/>
            <person name="Holm T."/>
            <person name="Sigurgeirsson B."/>
            <person name="Wu G."/>
            <person name="Sankaranarayanan S.R."/>
            <person name="Siddharthan R."/>
            <person name="Sanyal K."/>
            <person name="Lundeberg J."/>
            <person name="Nystedt B."/>
            <person name="Boekhout T."/>
            <person name="Dawson T.L. Jr."/>
            <person name="Heitman J."/>
            <person name="Scheynius A."/>
            <person name="Lehtioe J."/>
        </authorList>
    </citation>
    <scope>NUCLEOTIDE SEQUENCE [LARGE SCALE GENOMIC DNA]</scope>
    <source>
        <strain evidence="6">ATCC 42132</strain>
    </source>
</reference>
<comment type="subcellular location">
    <subcellularLocation>
        <location evidence="1">Endomembrane system</location>
        <topology evidence="1">Peripheral membrane protein</topology>
    </subcellularLocation>
</comment>
<evidence type="ECO:0000256" key="2">
    <source>
        <dbReference type="ARBA" id="ARBA00023136"/>
    </source>
</evidence>
<evidence type="ECO:0000313" key="6">
    <source>
        <dbReference type="Proteomes" id="UP000186303"/>
    </source>
</evidence>
<dbReference type="STRING" id="1230383.A0A1M8AAK6"/>
<dbReference type="InterPro" id="IPR019453">
    <property type="entry name" value="VPS39/TGFA1_Znf"/>
</dbReference>
<dbReference type="Pfam" id="PF00780">
    <property type="entry name" value="CNH"/>
    <property type="match status" value="1"/>
</dbReference>
<dbReference type="InterPro" id="IPR032914">
    <property type="entry name" value="Vam6/VPS39/TRAP1"/>
</dbReference>
<evidence type="ECO:0000259" key="4">
    <source>
        <dbReference type="PROSITE" id="PS50219"/>
    </source>
</evidence>
<dbReference type="InterPro" id="IPR019452">
    <property type="entry name" value="VPS39/TGF_beta_rcpt-assoc_1"/>
</dbReference>
<comment type="similarity">
    <text evidence="3">Belongs to the VAM6/VPS39 family.</text>
</comment>
<sequence length="918" mass="97224">MAGVYEAHARASCADATALACVGADADVYIGTSRGCVRAGLASTPIAAGSSRRAVEQICGVPGTPWLALRRDSGIVSLCTSESIDTPTALPLARGARTMTAGTWWEARHATTQPAPAPAASDARAVGLQGMEDVARHKQRTPHNTRVSVLAIACPHQAVLYRWADAQFWDAKVVPLPRTPTTLALAGPVLFVGYGTYEYARIPVPPAHASSVAYRTPPSDALASGQWVDAHAWDTFAVPVPDTAASDARAWWARPKRPLVLALADDVLLATEHAGVLVHANGQPSRASALRWDAPPLGAIACAPYLLLLDAQGALQVYTQRTLRLAQTLTLPGSAAPRLLAAGAAPTAYVLGAAARGHDAPLYELQAASLEAQLDALTDAGEYREALALLDALDACPDEMAARRPHLHTLVGVVAFAQSEYETAMDEFLQVDLNPAWALALYPASVAGPLARPRAAWLRHFGVRDPCDAPAGEPDRRALDALARFLTDRRRVLRPLVAAPTCSPAPLEALLALPTTCALPALPAAQQQAMAQLVDTALVKVFLATKPALVGPLCRVDNACDVDEVRALLQAHGLRAELVALYRGKGLHAAALDELQRACTDGQEDAVERLVAYLASLGAEHLDLLLAHARWVVAHAPSQALPIFTCEEHLTTLPARRVAASLAAQDAGLAQAYLARVLETGSQDAALHTQWAQGALQASAHGADAHELVAFLHSSTLYDAEALLDDMPPAPALPAVRAALLGRLGRHDEALRLHVEVLRDVRAAEAYCAAHAAAAPRGALFTTLVRLVAAQMPGELPHVYAWLTQHASALALDDLLPLLPRATPVAEVRALLERSLSATGAARAQLRVEEALYATREAALTREVRARHAQRVLITDGRTCARCERRLGQAVLAVLPAQGAAMHYYCAVQAHEHASPST</sequence>
<keyword evidence="2" id="KW-0472">Membrane</keyword>
<dbReference type="InterPro" id="IPR001180">
    <property type="entry name" value="CNH_dom"/>
</dbReference>
<dbReference type="Pfam" id="PF10366">
    <property type="entry name" value="Vps39_1"/>
    <property type="match status" value="1"/>
</dbReference>
<dbReference type="OMA" id="EEYCNQV"/>
<protein>
    <submittedName>
        <fullName evidence="5">Similar to S.cerevisiae protein VAM6 (Subunit of the HOPS endocytic tethering complex)</fullName>
    </submittedName>
</protein>
<dbReference type="OrthoDB" id="5325112at2759"/>
<dbReference type="PANTHER" id="PTHR12894:SF49">
    <property type="entry name" value="VAM6_VPS39-LIKE PROTEIN"/>
    <property type="match status" value="1"/>
</dbReference>
<proteinExistence type="inferred from homology"/>
<name>A0A1M8AAK6_MALS4</name>
<evidence type="ECO:0000256" key="1">
    <source>
        <dbReference type="ARBA" id="ARBA00004184"/>
    </source>
</evidence>
<feature type="domain" description="CNH" evidence="4">
    <location>
        <begin position="8"/>
        <end position="344"/>
    </location>
</feature>
<gene>
    <name evidence="5" type="ORF">MSYG_3821</name>
</gene>
<dbReference type="GO" id="GO:0006914">
    <property type="term" value="P:autophagy"/>
    <property type="evidence" value="ECO:0007669"/>
    <property type="project" value="TreeGrafter"/>
</dbReference>
<keyword evidence="6" id="KW-1185">Reference proteome</keyword>
<dbReference type="GO" id="GO:0000329">
    <property type="term" value="C:fungal-type vacuole membrane"/>
    <property type="evidence" value="ECO:0007669"/>
    <property type="project" value="TreeGrafter"/>
</dbReference>
<evidence type="ECO:0000313" key="5">
    <source>
        <dbReference type="EMBL" id="SHO79472.1"/>
    </source>
</evidence>